<dbReference type="GeneID" id="83208669"/>
<dbReference type="RefSeq" id="XP_058347986.1">
    <property type="nucleotide sequence ID" value="XM_058481348.1"/>
</dbReference>
<organism evidence="3 4">
    <name type="scientific">Lichtheimia ornata</name>
    <dbReference type="NCBI Taxonomy" id="688661"/>
    <lineage>
        <taxon>Eukaryota</taxon>
        <taxon>Fungi</taxon>
        <taxon>Fungi incertae sedis</taxon>
        <taxon>Mucoromycota</taxon>
        <taxon>Mucoromycotina</taxon>
        <taxon>Mucoromycetes</taxon>
        <taxon>Mucorales</taxon>
        <taxon>Lichtheimiaceae</taxon>
        <taxon>Lichtheimia</taxon>
    </lineage>
</organism>
<dbReference type="Pfam" id="PF13812">
    <property type="entry name" value="PPR_3"/>
    <property type="match status" value="1"/>
</dbReference>
<feature type="compositionally biased region" description="Basic residues" evidence="2">
    <location>
        <begin position="115"/>
        <end position="126"/>
    </location>
</feature>
<protein>
    <recommendedName>
        <fullName evidence="5">Pentacotripeptide-repeat region of PRORP domain-containing protein</fullName>
    </recommendedName>
</protein>
<evidence type="ECO:0000256" key="2">
    <source>
        <dbReference type="SAM" id="MobiDB-lite"/>
    </source>
</evidence>
<dbReference type="InterPro" id="IPR051222">
    <property type="entry name" value="PPR/CCM1_RNA-binding"/>
</dbReference>
<dbReference type="InterPro" id="IPR011990">
    <property type="entry name" value="TPR-like_helical_dom_sf"/>
</dbReference>
<reference evidence="3 4" key="1">
    <citation type="submission" date="2023-03" db="EMBL/GenBank/DDBJ databases">
        <title>Genome sequence of Lichtheimia ornata CBS 291.66.</title>
        <authorList>
            <person name="Mohabir J.T."/>
            <person name="Shea T.P."/>
            <person name="Kurbessoian T."/>
            <person name="Berby B."/>
            <person name="Fontaine J."/>
            <person name="Livny J."/>
            <person name="Gnirke A."/>
            <person name="Stajich J.E."/>
            <person name="Cuomo C.A."/>
        </authorList>
    </citation>
    <scope>NUCLEOTIDE SEQUENCE [LARGE SCALE GENOMIC DNA]</scope>
    <source>
        <strain evidence="3">CBS 291.66</strain>
    </source>
</reference>
<dbReference type="AlphaFoldDB" id="A0AAD8DH39"/>
<dbReference type="PANTHER" id="PTHR47942">
    <property type="entry name" value="TETRATRICOPEPTIDE REPEAT (TPR)-LIKE SUPERFAMILY PROTEIN-RELATED"/>
    <property type="match status" value="1"/>
</dbReference>
<dbReference type="Pfam" id="PF01535">
    <property type="entry name" value="PPR"/>
    <property type="match status" value="3"/>
</dbReference>
<dbReference type="Gene3D" id="1.25.40.10">
    <property type="entry name" value="Tetratricopeptide repeat domain"/>
    <property type="match status" value="4"/>
</dbReference>
<proteinExistence type="predicted"/>
<dbReference type="EMBL" id="JARTCD010000003">
    <property type="protein sequence ID" value="KAJ8663074.1"/>
    <property type="molecule type" value="Genomic_DNA"/>
</dbReference>
<keyword evidence="4" id="KW-1185">Reference proteome</keyword>
<sequence length="795" mass="91516">MFLASAQVLCRNCLYRRFPVSAITTTARKARFSVVDLTLSRATIRTTTTTRPTLSSNNTFRIPNLYHRRTLIIQSGTAQQQQQHTSSSEPVQQLRLKLYKRTTPSSSSSSSSPNPKKRGSKQQRVRNAIARRIKRRRIVELYQVIREDPLLLEQLSSDDVRAMLSILIPHPDDEDTTLAFQVMDDLVGRRADLFSHNEFEPLIRLYVDSGQVEKAETMVQQWMDDGHVLPEDAMATLVAGLARDGRMTHAEGWLKEMQVRGYATTNALVGRAMIEGWIKLDDWIKADETAKRFWDMDVIAALDYCGKQCVDEWRLAEATRFLRYKLQHGIEGTSLASRIITKCLYTFRMKTATDLLLDTCKYNDLDAARVVTKKLLDYYIQRKDMRHAMWVWETTRDLPAVVSEEQHAKLMSAFAASNYHEHLMKLYRHVAPRYPGVLSVDVYNSCLRSFINVKAFDYALEVFSDMRSHIPTDAMTRNTFYAMYSLCAQTGRVKMFRELLMMAGEIDMELDYKTMNAVMACYLVADDVGSAMQVFETITSTHGPDCVDYNLLMRATAINEGESVDLSKLLKVLQYMNKLNIEPDRTTFRTLLTIYRGADIEKQLFDQLLQDQYATRQDEIFLNNMALTRIVENQGPAKAAKILLKNDRRHLFPSVPEDTPIHTNGLTYKLIMDALVKSPRGAHIANRIYLDIKSRGWLPYRPVYEALIICWARKGRLQRARRIMQDMEQDLHIKPDVKIYTMLVDGLLAHNHTHHIQDLLSEMQQQGLQLDDTLVARLKKHGLDNNVIEQYNKVS</sequence>
<dbReference type="Proteomes" id="UP001234581">
    <property type="component" value="Unassembled WGS sequence"/>
</dbReference>
<evidence type="ECO:0000256" key="1">
    <source>
        <dbReference type="ARBA" id="ARBA00022737"/>
    </source>
</evidence>
<keyword evidence="1" id="KW-0677">Repeat</keyword>
<evidence type="ECO:0000313" key="3">
    <source>
        <dbReference type="EMBL" id="KAJ8663074.1"/>
    </source>
</evidence>
<evidence type="ECO:0000313" key="4">
    <source>
        <dbReference type="Proteomes" id="UP001234581"/>
    </source>
</evidence>
<dbReference type="PANTHER" id="PTHR47942:SF63">
    <property type="entry name" value="PENTATRICOPEPTIDE REPEAT-CONTAINING PROTEIN"/>
    <property type="match status" value="1"/>
</dbReference>
<feature type="region of interest" description="Disordered" evidence="2">
    <location>
        <begin position="100"/>
        <end position="126"/>
    </location>
</feature>
<dbReference type="InterPro" id="IPR002885">
    <property type="entry name" value="PPR_rpt"/>
</dbReference>
<comment type="caution">
    <text evidence="3">The sequence shown here is derived from an EMBL/GenBank/DDBJ whole genome shotgun (WGS) entry which is preliminary data.</text>
</comment>
<accession>A0AAD8DH39</accession>
<gene>
    <name evidence="3" type="ORF">O0I10_001251</name>
</gene>
<evidence type="ECO:0008006" key="5">
    <source>
        <dbReference type="Google" id="ProtNLM"/>
    </source>
</evidence>
<name>A0AAD8DH39_9FUNG</name>